<dbReference type="WBParaSite" id="ECPE_0000558101-mRNA-1">
    <property type="protein sequence ID" value="ECPE_0000558101-mRNA-1"/>
    <property type="gene ID" value="ECPE_0000558101"/>
</dbReference>
<reference evidence="1 2" key="2">
    <citation type="submission" date="2018-11" db="EMBL/GenBank/DDBJ databases">
        <authorList>
            <consortium name="Pathogen Informatics"/>
        </authorList>
    </citation>
    <scope>NUCLEOTIDE SEQUENCE [LARGE SCALE GENOMIC DNA]</scope>
    <source>
        <strain evidence="1 2">Egypt</strain>
    </source>
</reference>
<gene>
    <name evidence="1" type="ORF">ECPE_LOCUS5568</name>
</gene>
<dbReference type="PANTHER" id="PTHR36696">
    <property type="entry name" value="AGAP012002-PA"/>
    <property type="match status" value="1"/>
</dbReference>
<reference evidence="3" key="1">
    <citation type="submission" date="2016-06" db="UniProtKB">
        <authorList>
            <consortium name="WormBaseParasite"/>
        </authorList>
    </citation>
    <scope>IDENTIFICATION</scope>
</reference>
<sequence>MTSTSQARNRVQAVVKMMGLNDGAVVNLDPGEYSESLNRTTEIGSDESIASRMRTSFSTLRGISSIAAYNEMIQRRTRPEFFSVDRGRHMQYQLYRFNLRQKANVAKSLRKPRRSEVNKESRPKEVLSDFCLPLLEDPELLDPRKPWMLGVFDPSDEHAFEYLKFLQTTLSESTLRNRIALESRIRFTLPMDLSTLKGMTPMDYLRQYCKISENQKFIYSRCFGTMRPGTTLTPSDLLEAITNRMTGVFTQEQREEFTSLTQLNKFESLTANELDSLMALAERLYGIQNFSMASDIGRCGGGGGGGISVHLIKEKHFGTWVGYRKKGGGCGGQVPNPALSLLLPSTLEKADFFNLGRKLGQVELRNRLRKLLVKLEEVSRMDGNNVDHLLLNATYKSSCAIQVCTLFLADMRDLLYDRRSVFDRELKKELTVTLISTLPNQNNIVKIRPDVFKSVALKTEGR</sequence>
<dbReference type="EMBL" id="UZAN01042432">
    <property type="protein sequence ID" value="VDP75913.1"/>
    <property type="molecule type" value="Genomic_DNA"/>
</dbReference>
<evidence type="ECO:0000313" key="2">
    <source>
        <dbReference type="Proteomes" id="UP000272942"/>
    </source>
</evidence>
<keyword evidence="2" id="KW-1185">Reference proteome</keyword>
<dbReference type="PANTHER" id="PTHR36696:SF1">
    <property type="entry name" value="EF-HAND DOMAIN-CONTAINING PROTEIN"/>
    <property type="match status" value="1"/>
</dbReference>
<evidence type="ECO:0000313" key="3">
    <source>
        <dbReference type="WBParaSite" id="ECPE_0000558101-mRNA-1"/>
    </source>
</evidence>
<evidence type="ECO:0000313" key="1">
    <source>
        <dbReference type="EMBL" id="VDP75913.1"/>
    </source>
</evidence>
<dbReference type="Proteomes" id="UP000272942">
    <property type="component" value="Unassembled WGS sequence"/>
</dbReference>
<dbReference type="AlphaFoldDB" id="A0A183AF33"/>
<protein>
    <submittedName>
        <fullName evidence="1 3">Uncharacterized protein</fullName>
    </submittedName>
</protein>
<accession>A0A183AF33</accession>
<name>A0A183AF33_9TREM</name>
<organism evidence="3">
    <name type="scientific">Echinostoma caproni</name>
    <dbReference type="NCBI Taxonomy" id="27848"/>
    <lineage>
        <taxon>Eukaryota</taxon>
        <taxon>Metazoa</taxon>
        <taxon>Spiralia</taxon>
        <taxon>Lophotrochozoa</taxon>
        <taxon>Platyhelminthes</taxon>
        <taxon>Trematoda</taxon>
        <taxon>Digenea</taxon>
        <taxon>Plagiorchiida</taxon>
        <taxon>Echinostomata</taxon>
        <taxon>Echinostomatoidea</taxon>
        <taxon>Echinostomatidae</taxon>
        <taxon>Echinostoma</taxon>
    </lineage>
</organism>
<dbReference type="OrthoDB" id="10021598at2759"/>
<proteinExistence type="predicted"/>